<dbReference type="EMBL" id="GG745553">
    <property type="protein sequence ID" value="EFD92813.1"/>
    <property type="molecule type" value="Genomic_DNA"/>
</dbReference>
<evidence type="ECO:0000256" key="3">
    <source>
        <dbReference type="ARBA" id="ARBA00023134"/>
    </source>
</evidence>
<sequence>MVKDIIIDIVGNFADGKTTLVKAITSESTLRHSEEKKRGITIRLGYAHFNLYKCNSCGSFSRYNKCELCGSKGDLY</sequence>
<gene>
    <name evidence="4" type="ORF">BJBARM5_0488</name>
</gene>
<dbReference type="PANTHER" id="PTHR42854:SF3">
    <property type="entry name" value="EUKARYOTIC TRANSLATION INITIATION FACTOR 2 SUBUNIT 3-RELATED"/>
    <property type="match status" value="1"/>
</dbReference>
<keyword evidence="2" id="KW-0648">Protein biosynthesis</keyword>
<evidence type="ECO:0000313" key="5">
    <source>
        <dbReference type="Proteomes" id="UP000009376"/>
    </source>
</evidence>
<name>D6GVH5_PARA5</name>
<organism evidence="4 5">
    <name type="scientific">Candidatus Parvarchaeum acidophilus ARMAN-5</name>
    <dbReference type="NCBI Taxonomy" id="662762"/>
    <lineage>
        <taxon>Archaea</taxon>
        <taxon>Candidatus Parvarchaeota</taxon>
        <taxon>Candidatus Parvarchaeum</taxon>
    </lineage>
</organism>
<keyword evidence="3" id="KW-0342">GTP-binding</keyword>
<dbReference type="SUPFAM" id="SSF52540">
    <property type="entry name" value="P-loop containing nucleoside triphosphate hydrolases"/>
    <property type="match status" value="1"/>
</dbReference>
<keyword evidence="1" id="KW-0547">Nucleotide-binding</keyword>
<protein>
    <submittedName>
        <fullName evidence="4">Protein synthesis factor, GTP-binding</fullName>
    </submittedName>
</protein>
<dbReference type="InterPro" id="IPR050543">
    <property type="entry name" value="eIF2G"/>
</dbReference>
<evidence type="ECO:0000256" key="1">
    <source>
        <dbReference type="ARBA" id="ARBA00022741"/>
    </source>
</evidence>
<dbReference type="InterPro" id="IPR027417">
    <property type="entry name" value="P-loop_NTPase"/>
</dbReference>
<accession>D6GVH5</accession>
<evidence type="ECO:0000313" key="4">
    <source>
        <dbReference type="EMBL" id="EFD92813.1"/>
    </source>
</evidence>
<dbReference type="AlphaFoldDB" id="D6GVH5"/>
<dbReference type="GO" id="GO:0005525">
    <property type="term" value="F:GTP binding"/>
    <property type="evidence" value="ECO:0007669"/>
    <property type="project" value="UniProtKB-KW"/>
</dbReference>
<dbReference type="PANTHER" id="PTHR42854">
    <property type="entry name" value="EUKARYOTIC TRANSLATION INITIATION FACTOR 2 SUBUNIT 3 FAMILY MEMBER"/>
    <property type="match status" value="1"/>
</dbReference>
<dbReference type="GO" id="GO:0006412">
    <property type="term" value="P:translation"/>
    <property type="evidence" value="ECO:0007669"/>
    <property type="project" value="UniProtKB-KW"/>
</dbReference>
<proteinExistence type="predicted"/>
<dbReference type="GO" id="GO:0000049">
    <property type="term" value="F:tRNA binding"/>
    <property type="evidence" value="ECO:0007669"/>
    <property type="project" value="TreeGrafter"/>
</dbReference>
<dbReference type="Proteomes" id="UP000009376">
    <property type="component" value="Unassembled WGS sequence"/>
</dbReference>
<reference evidence="4 5" key="1">
    <citation type="journal article" date="2010" name="Proc. Natl. Acad. Sci. U.S.A.">
        <title>Enigmatic, ultrasmall, uncultivated Archaea.</title>
        <authorList>
            <person name="Baker B.J."/>
            <person name="Comolli L.R."/>
            <person name="Dick G.J."/>
            <person name="Hauser L.J."/>
            <person name="Hyatt D."/>
            <person name="Dill B.D."/>
            <person name="Land M.L."/>
            <person name="Verberkmoes N.C."/>
            <person name="Hettich R.L."/>
            <person name="Banfield J.F."/>
        </authorList>
    </citation>
    <scope>NUCLEOTIDE SEQUENCE [LARGE SCALE GENOMIC DNA]</scope>
</reference>
<evidence type="ECO:0000256" key="2">
    <source>
        <dbReference type="ARBA" id="ARBA00022917"/>
    </source>
</evidence>
<dbReference type="Gene3D" id="3.40.50.300">
    <property type="entry name" value="P-loop containing nucleotide triphosphate hydrolases"/>
    <property type="match status" value="1"/>
</dbReference>
<dbReference type="GO" id="GO:0005829">
    <property type="term" value="C:cytosol"/>
    <property type="evidence" value="ECO:0007669"/>
    <property type="project" value="TreeGrafter"/>
</dbReference>